<accession>A0A060SHF8</accession>
<keyword evidence="2" id="KW-0732">Signal</keyword>
<dbReference type="PANTHER" id="PTHR23244">
    <property type="entry name" value="KELCH REPEAT DOMAIN"/>
    <property type="match status" value="1"/>
</dbReference>
<evidence type="ECO:0000313" key="3">
    <source>
        <dbReference type="EMBL" id="CDO71843.1"/>
    </source>
</evidence>
<dbReference type="Gene3D" id="2.120.10.80">
    <property type="entry name" value="Kelch-type beta propeller"/>
    <property type="match status" value="2"/>
</dbReference>
<gene>
    <name evidence="3" type="ORF">BN946_scf184939.g67</name>
</gene>
<protein>
    <recommendedName>
        <fullName evidence="5">Galactose oxidase</fullName>
    </recommendedName>
</protein>
<dbReference type="HOGENOM" id="CLU_007044_0_0_1"/>
<feature type="compositionally biased region" description="Gly residues" evidence="1">
    <location>
        <begin position="402"/>
        <end position="411"/>
    </location>
</feature>
<evidence type="ECO:0000256" key="2">
    <source>
        <dbReference type="SAM" id="SignalP"/>
    </source>
</evidence>
<feature type="region of interest" description="Disordered" evidence="1">
    <location>
        <begin position="375"/>
        <end position="450"/>
    </location>
</feature>
<feature type="compositionally biased region" description="Polar residues" evidence="1">
    <location>
        <begin position="749"/>
        <end position="760"/>
    </location>
</feature>
<feature type="compositionally biased region" description="Basic and acidic residues" evidence="1">
    <location>
        <begin position="1036"/>
        <end position="1045"/>
    </location>
</feature>
<dbReference type="SUPFAM" id="SSF117281">
    <property type="entry name" value="Kelch motif"/>
    <property type="match status" value="2"/>
</dbReference>
<feature type="signal peptide" evidence="2">
    <location>
        <begin position="1"/>
        <end position="24"/>
    </location>
</feature>
<name>A0A060SHF8_PYCCI</name>
<proteinExistence type="predicted"/>
<comment type="caution">
    <text evidence="3">The sequence shown here is derived from an EMBL/GenBank/DDBJ whole genome shotgun (WGS) entry which is preliminary data.</text>
</comment>
<dbReference type="OrthoDB" id="432528at2759"/>
<feature type="compositionally biased region" description="Low complexity" evidence="1">
    <location>
        <begin position="898"/>
        <end position="912"/>
    </location>
</feature>
<keyword evidence="4" id="KW-1185">Reference proteome</keyword>
<feature type="compositionally biased region" description="Polar residues" evidence="1">
    <location>
        <begin position="867"/>
        <end position="876"/>
    </location>
</feature>
<feature type="region of interest" description="Disordered" evidence="1">
    <location>
        <begin position="733"/>
        <end position="788"/>
    </location>
</feature>
<evidence type="ECO:0000313" key="4">
    <source>
        <dbReference type="Proteomes" id="UP000029665"/>
    </source>
</evidence>
<feature type="region of interest" description="Disordered" evidence="1">
    <location>
        <begin position="808"/>
        <end position="1045"/>
    </location>
</feature>
<dbReference type="STRING" id="5643.A0A060SHF8"/>
<sequence>MHVLHEVALSTLLVISLVQEYAAAESYTAVPRWGQAVSLVDDVLFVHGGRTDQFNQYGYSTAPVNNDILILPLNASFDLSSPPWQYVSGCSDCPSSQGPAVAWHTLSAFNTTNLLLFGGDAGPNGPISEPEKADSAALLNVANREEPVWNLETASWANEPLRRIYHSASSTGGKIWLIGGEKADGSGNAFSDHYVYDPSGPTFTQLPSTNGPPDLFGHASIVLPDHRLIVFGGYSPSQGELLPFSTIWALDTTQSSLSWSSLSVSASDLPSPRRGFAAAILGDGRVLVQGGADADMQNVFSDGWVLDTTQNPMTWSAVDALSQVGPRRDHFAAALGSEVLFGFGFAQSAPVNASLLLFDASQGAFTGTYTPPPAVISPTSNTIPGPTATGSGSGSGQSASGSGDGVTGTRGGSSPSSTGKTGSGGNGSGSSGNGGGDGMTPSPDPAGASSKSHVTAVAVGVALGVLGLLAGGAAAWYLSTRHRGLSDSFHLLGPSDDDDSPHLGPVIPVVGAGTNRENVHPVVYNVRQKLGGLVSGRNSRTTHQPRRRDMLADEDTRVYDEPGWYQVRRDSSIGSWSTGHGRPTLGDMVQDSLTSLRNVGGAMLAYASGTRHSRDKEVSGASSTTYWEKDSVFEPYSDKAALVGLPGLPQAASRPKGGKKASYTSQWSYYEDPFAEYDVESFKLPVEEEYDSDAVELAHLPSLDDPPPRPYMYSRVAPATVDVTRLSPLSEEPSFLTATDPTASSDSSHGNSPLQQSSSADHARSSGDVSRSPRRPSSILDASPPITANMRRSDSWWSRFAKTPLLDRLSTDSSRAQRPLDFRDPNPPPRTLVPIKESSNSLSPEDPPSARGSRHDPMYASAHHGRSATSLQTSRTADSEVIEKMGRTMDIVQKGTVSSHASDASTDSGASAETYGHVATADHELGALTVSVPAGSDAASPRPENAGPSVDAPDLVLSPVEMSVTQAAGSPATGAEARPVPRGPRRPTPGTSVAARIAALEQHSRSPSPLPPSRPKKHRSSVYGLAPKPSLFVANPDRRSGSGNS</sequence>
<evidence type="ECO:0000256" key="1">
    <source>
        <dbReference type="SAM" id="MobiDB-lite"/>
    </source>
</evidence>
<dbReference type="OMA" id="MGRTMDI"/>
<reference evidence="3" key="1">
    <citation type="submission" date="2014-01" db="EMBL/GenBank/DDBJ databases">
        <title>The genome of the white-rot fungus Pycnoporus cinnabarinus: a basidiomycete model with a versatile arsenal for lignocellulosic biomass breakdown.</title>
        <authorList>
            <person name="Levasseur A."/>
            <person name="Lomascolo A."/>
            <person name="Ruiz-Duenas F.J."/>
            <person name="Uzan E."/>
            <person name="Piumi F."/>
            <person name="Kues U."/>
            <person name="Ram A.F.J."/>
            <person name="Murat C."/>
            <person name="Haon M."/>
            <person name="Benoit I."/>
            <person name="Arfi Y."/>
            <person name="Chevret D."/>
            <person name="Drula E."/>
            <person name="Kwon M.J."/>
            <person name="Gouret P."/>
            <person name="Lesage-Meessen L."/>
            <person name="Lombard V."/>
            <person name="Mariette J."/>
            <person name="Noirot C."/>
            <person name="Park J."/>
            <person name="Patyshakuliyeva A."/>
            <person name="Wieneger R.A.B."/>
            <person name="Wosten H.A.B."/>
            <person name="Martin F."/>
            <person name="Coutinho P.M."/>
            <person name="de Vries R."/>
            <person name="Martinez A.T."/>
            <person name="Klopp C."/>
            <person name="Pontarotti P."/>
            <person name="Henrissat B."/>
            <person name="Record E."/>
        </authorList>
    </citation>
    <scope>NUCLEOTIDE SEQUENCE [LARGE SCALE GENOMIC DNA]</scope>
    <source>
        <strain evidence="3">BRFM137</strain>
    </source>
</reference>
<evidence type="ECO:0008006" key="5">
    <source>
        <dbReference type="Google" id="ProtNLM"/>
    </source>
</evidence>
<organism evidence="3 4">
    <name type="scientific">Pycnoporus cinnabarinus</name>
    <name type="common">Cinnabar-red polypore</name>
    <name type="synonym">Trametes cinnabarina</name>
    <dbReference type="NCBI Taxonomy" id="5643"/>
    <lineage>
        <taxon>Eukaryota</taxon>
        <taxon>Fungi</taxon>
        <taxon>Dikarya</taxon>
        <taxon>Basidiomycota</taxon>
        <taxon>Agaricomycotina</taxon>
        <taxon>Agaricomycetes</taxon>
        <taxon>Polyporales</taxon>
        <taxon>Polyporaceae</taxon>
        <taxon>Trametes</taxon>
    </lineage>
</organism>
<dbReference type="Pfam" id="PF24681">
    <property type="entry name" value="Kelch_KLHDC2_KLHL20_DRC7"/>
    <property type="match status" value="1"/>
</dbReference>
<feature type="chain" id="PRO_5001587538" description="Galactose oxidase" evidence="2">
    <location>
        <begin position="25"/>
        <end position="1045"/>
    </location>
</feature>
<dbReference type="Proteomes" id="UP000029665">
    <property type="component" value="Unassembled WGS sequence"/>
</dbReference>
<dbReference type="AlphaFoldDB" id="A0A060SHF8"/>
<feature type="compositionally biased region" description="Gly residues" evidence="1">
    <location>
        <begin position="421"/>
        <end position="438"/>
    </location>
</feature>
<feature type="compositionally biased region" description="Basic and acidic residues" evidence="1">
    <location>
        <begin position="877"/>
        <end position="887"/>
    </location>
</feature>
<dbReference type="InterPro" id="IPR015915">
    <property type="entry name" value="Kelch-typ_b-propeller"/>
</dbReference>
<feature type="compositionally biased region" description="Low complexity" evidence="1">
    <location>
        <begin position="737"/>
        <end position="748"/>
    </location>
</feature>
<dbReference type="EMBL" id="CCBP010000107">
    <property type="protein sequence ID" value="CDO71843.1"/>
    <property type="molecule type" value="Genomic_DNA"/>
</dbReference>